<dbReference type="InterPro" id="IPR005624">
    <property type="entry name" value="PduO/GlcC-like"/>
</dbReference>
<dbReference type="PANTHER" id="PTHR34309:SF1">
    <property type="entry name" value="PROTEIN GLCG"/>
    <property type="match status" value="1"/>
</dbReference>
<evidence type="ECO:0000313" key="4">
    <source>
        <dbReference type="Proteomes" id="UP000199250"/>
    </source>
</evidence>
<name>A0A1H6ZX42_9GAMM</name>
<dbReference type="RefSeq" id="WP_170849468.1">
    <property type="nucleotide sequence ID" value="NZ_FNYO01000087.1"/>
</dbReference>
<protein>
    <submittedName>
        <fullName evidence="2">Uncharacterized conserved protein GlcG, DUF336 family</fullName>
    </submittedName>
</protein>
<dbReference type="Proteomes" id="UP000199250">
    <property type="component" value="Unassembled WGS sequence"/>
</dbReference>
<dbReference type="SUPFAM" id="SSF143744">
    <property type="entry name" value="GlcG-like"/>
    <property type="match status" value="1"/>
</dbReference>
<dbReference type="InterPro" id="IPR038084">
    <property type="entry name" value="PduO/GlcC-like_sf"/>
</dbReference>
<dbReference type="PANTHER" id="PTHR34309">
    <property type="entry name" value="SLR1406 PROTEIN"/>
    <property type="match status" value="1"/>
</dbReference>
<proteinExistence type="predicted"/>
<dbReference type="EMBL" id="FNYQ01000132">
    <property type="protein sequence ID" value="SEJ54160.1"/>
    <property type="molecule type" value="Genomic_DNA"/>
</dbReference>
<dbReference type="AlphaFoldDB" id="A0A1H6ZX42"/>
<dbReference type="InterPro" id="IPR052517">
    <property type="entry name" value="GlcG_carb_metab_protein"/>
</dbReference>
<dbReference type="EMBL" id="FNYO01000087">
    <property type="protein sequence ID" value="SEJ38921.1"/>
    <property type="molecule type" value="Genomic_DNA"/>
</dbReference>
<reference evidence="3 4" key="1">
    <citation type="submission" date="2016-10" db="EMBL/GenBank/DDBJ databases">
        <authorList>
            <person name="de Groot N.N."/>
        </authorList>
    </citation>
    <scope>NUCLEOTIDE SEQUENCE [LARGE SCALE GENOMIC DNA]</scope>
    <source>
        <strain evidence="1 3">DSM 1041</strain>
        <strain evidence="2 4">DSM 373</strain>
    </source>
</reference>
<evidence type="ECO:0000313" key="2">
    <source>
        <dbReference type="EMBL" id="SEJ54160.1"/>
    </source>
</evidence>
<evidence type="ECO:0000313" key="3">
    <source>
        <dbReference type="Proteomes" id="UP000199005"/>
    </source>
</evidence>
<evidence type="ECO:0000313" key="1">
    <source>
        <dbReference type="EMBL" id="SEJ38921.1"/>
    </source>
</evidence>
<dbReference type="Proteomes" id="UP000199005">
    <property type="component" value="Unassembled WGS sequence"/>
</dbReference>
<dbReference type="Pfam" id="PF03928">
    <property type="entry name" value="HbpS-like"/>
    <property type="match status" value="1"/>
</dbReference>
<organism evidence="2 4">
    <name type="scientific">Azotobacter beijerinckii</name>
    <dbReference type="NCBI Taxonomy" id="170623"/>
    <lineage>
        <taxon>Bacteria</taxon>
        <taxon>Pseudomonadati</taxon>
        <taxon>Pseudomonadota</taxon>
        <taxon>Gammaproteobacteria</taxon>
        <taxon>Pseudomonadales</taxon>
        <taxon>Pseudomonadaceae</taxon>
        <taxon>Azotobacter</taxon>
    </lineage>
</organism>
<accession>A0A1H6ZX42</accession>
<sequence>MNKASDLSIRRLSTITLPLAMEAMRAALDKAGELSVRVSISIVDAAGGLIHLAHMDGTPLQCRDIALNKALTAVGFAVSTGSWESRLKEMSASVRQGLPLQPHMALFGGGEPVLLDGAAVGAIGVSGASEQDDVRCALAAVQAILSLLEHPSGHFGN</sequence>
<dbReference type="Gene3D" id="3.30.450.150">
    <property type="entry name" value="Haem-degrading domain"/>
    <property type="match status" value="1"/>
</dbReference>
<gene>
    <name evidence="2" type="ORF">SAMN04244572_04410</name>
    <name evidence="1" type="ORF">SAMN04244579_04174</name>
</gene>
<dbReference type="STRING" id="170623.SAMN04244579_04174"/>